<sequence length="113" mass="12473">MLLTDTEASTSNSTNSSTSTPKKMKISDISTGVGQRTFNLRPQKAFKGSNSRPKDSEQSKRLISGSQNELEQSKRLISKQSALPVSPARPPFNIEPFKGTPPPLLKWLYLLIL</sequence>
<dbReference type="Proteomes" id="UP000789396">
    <property type="component" value="Unassembled WGS sequence"/>
</dbReference>
<feature type="compositionally biased region" description="Polar residues" evidence="1">
    <location>
        <begin position="28"/>
        <end position="40"/>
    </location>
</feature>
<protein>
    <submittedName>
        <fullName evidence="2">6560_t:CDS:1</fullName>
    </submittedName>
</protein>
<organism evidence="2 3">
    <name type="scientific">Racocetra fulgida</name>
    <dbReference type="NCBI Taxonomy" id="60492"/>
    <lineage>
        <taxon>Eukaryota</taxon>
        <taxon>Fungi</taxon>
        <taxon>Fungi incertae sedis</taxon>
        <taxon>Mucoromycota</taxon>
        <taxon>Glomeromycotina</taxon>
        <taxon>Glomeromycetes</taxon>
        <taxon>Diversisporales</taxon>
        <taxon>Gigasporaceae</taxon>
        <taxon>Racocetra</taxon>
    </lineage>
</organism>
<evidence type="ECO:0000256" key="1">
    <source>
        <dbReference type="SAM" id="MobiDB-lite"/>
    </source>
</evidence>
<proteinExistence type="predicted"/>
<gene>
    <name evidence="2" type="ORF">RFULGI_LOCUS2086</name>
</gene>
<keyword evidence="3" id="KW-1185">Reference proteome</keyword>
<feature type="region of interest" description="Disordered" evidence="1">
    <location>
        <begin position="1"/>
        <end position="97"/>
    </location>
</feature>
<evidence type="ECO:0000313" key="3">
    <source>
        <dbReference type="Proteomes" id="UP000789396"/>
    </source>
</evidence>
<name>A0A9N8WP48_9GLOM</name>
<dbReference type="EMBL" id="CAJVPZ010001479">
    <property type="protein sequence ID" value="CAG8493336.1"/>
    <property type="molecule type" value="Genomic_DNA"/>
</dbReference>
<comment type="caution">
    <text evidence="2">The sequence shown here is derived from an EMBL/GenBank/DDBJ whole genome shotgun (WGS) entry which is preliminary data.</text>
</comment>
<feature type="compositionally biased region" description="Low complexity" evidence="1">
    <location>
        <begin position="9"/>
        <end position="20"/>
    </location>
</feature>
<dbReference type="AlphaFoldDB" id="A0A9N8WP48"/>
<accession>A0A9N8WP48</accession>
<evidence type="ECO:0000313" key="2">
    <source>
        <dbReference type="EMBL" id="CAG8493336.1"/>
    </source>
</evidence>
<reference evidence="2" key="1">
    <citation type="submission" date="2021-06" db="EMBL/GenBank/DDBJ databases">
        <authorList>
            <person name="Kallberg Y."/>
            <person name="Tangrot J."/>
            <person name="Rosling A."/>
        </authorList>
    </citation>
    <scope>NUCLEOTIDE SEQUENCE</scope>
    <source>
        <strain evidence="2">IN212</strain>
    </source>
</reference>